<reference evidence="1" key="1">
    <citation type="journal article" date="2019" name="Sci. Rep.">
        <title>Draft genome of Tanacetum cinerariifolium, the natural source of mosquito coil.</title>
        <authorList>
            <person name="Yamashiro T."/>
            <person name="Shiraishi A."/>
            <person name="Satake H."/>
            <person name="Nakayama K."/>
        </authorList>
    </citation>
    <scope>NUCLEOTIDE SEQUENCE</scope>
</reference>
<accession>A0A699J0Z0</accession>
<sequence length="133" mass="14708">MKHIPELSRYIFIGSANGLVIAGYDHSTIFSTFVVLNLITNDFVELPNAIEKHQRGVEDALGFGYDSIADDYKLGPHGCFVNGFVYWIARKGYDLVIVDFSLADETFSEVPSPSRLKSTFVESLVSPKLDGAN</sequence>
<name>A0A699J0Z0_TANCI</name>
<proteinExistence type="predicted"/>
<organism evidence="1">
    <name type="scientific">Tanacetum cinerariifolium</name>
    <name type="common">Dalmatian daisy</name>
    <name type="synonym">Chrysanthemum cinerariifolium</name>
    <dbReference type="NCBI Taxonomy" id="118510"/>
    <lineage>
        <taxon>Eukaryota</taxon>
        <taxon>Viridiplantae</taxon>
        <taxon>Streptophyta</taxon>
        <taxon>Embryophyta</taxon>
        <taxon>Tracheophyta</taxon>
        <taxon>Spermatophyta</taxon>
        <taxon>Magnoliopsida</taxon>
        <taxon>eudicotyledons</taxon>
        <taxon>Gunneridae</taxon>
        <taxon>Pentapetalae</taxon>
        <taxon>asterids</taxon>
        <taxon>campanulids</taxon>
        <taxon>Asterales</taxon>
        <taxon>Asteraceae</taxon>
        <taxon>Asteroideae</taxon>
        <taxon>Anthemideae</taxon>
        <taxon>Anthemidinae</taxon>
        <taxon>Tanacetum</taxon>
    </lineage>
</organism>
<evidence type="ECO:0000313" key="1">
    <source>
        <dbReference type="EMBL" id="GFA03073.1"/>
    </source>
</evidence>
<gene>
    <name evidence="1" type="ORF">Tci_575045</name>
</gene>
<dbReference type="AlphaFoldDB" id="A0A699J0Z0"/>
<dbReference type="EMBL" id="BKCJ010358288">
    <property type="protein sequence ID" value="GFA03073.1"/>
    <property type="molecule type" value="Genomic_DNA"/>
</dbReference>
<protein>
    <submittedName>
        <fullName evidence="1">Uncharacterized protein</fullName>
    </submittedName>
</protein>
<comment type="caution">
    <text evidence="1">The sequence shown here is derived from an EMBL/GenBank/DDBJ whole genome shotgun (WGS) entry which is preliminary data.</text>
</comment>